<evidence type="ECO:0000313" key="2">
    <source>
        <dbReference type="EMBL" id="MBC8561646.1"/>
    </source>
</evidence>
<proteinExistence type="predicted"/>
<feature type="transmembrane region" description="Helical" evidence="1">
    <location>
        <begin position="190"/>
        <end position="210"/>
    </location>
</feature>
<keyword evidence="1" id="KW-0812">Transmembrane</keyword>
<dbReference type="PANTHER" id="PTHR37314">
    <property type="entry name" value="SLR0142 PROTEIN"/>
    <property type="match status" value="1"/>
</dbReference>
<accession>A0ABR7MZ28</accession>
<feature type="transmembrane region" description="Helical" evidence="1">
    <location>
        <begin position="131"/>
        <end position="154"/>
    </location>
</feature>
<evidence type="ECO:0000256" key="1">
    <source>
        <dbReference type="SAM" id="Phobius"/>
    </source>
</evidence>
<keyword evidence="3" id="KW-1185">Reference proteome</keyword>
<protein>
    <submittedName>
        <fullName evidence="2">DUF1275 domain-containing protein</fullName>
    </submittedName>
</protein>
<feature type="transmembrane region" description="Helical" evidence="1">
    <location>
        <begin position="89"/>
        <end position="107"/>
    </location>
</feature>
<dbReference type="PANTHER" id="PTHR37314:SF4">
    <property type="entry name" value="UPF0700 TRANSMEMBRANE PROTEIN YOAK"/>
    <property type="match status" value="1"/>
</dbReference>
<feature type="transmembrane region" description="Helical" evidence="1">
    <location>
        <begin position="166"/>
        <end position="184"/>
    </location>
</feature>
<organism evidence="2 3">
    <name type="scientific">Jutongia huaianensis</name>
    <dbReference type="NCBI Taxonomy" id="2763668"/>
    <lineage>
        <taxon>Bacteria</taxon>
        <taxon>Bacillati</taxon>
        <taxon>Bacillota</taxon>
        <taxon>Clostridia</taxon>
        <taxon>Lachnospirales</taxon>
        <taxon>Lachnospiraceae</taxon>
        <taxon>Jutongia</taxon>
    </lineage>
</organism>
<dbReference type="Proteomes" id="UP000606193">
    <property type="component" value="Unassembled WGS sequence"/>
</dbReference>
<dbReference type="Pfam" id="PF06912">
    <property type="entry name" value="DUF1275"/>
    <property type="match status" value="1"/>
</dbReference>
<comment type="caution">
    <text evidence="2">The sequence shown here is derived from an EMBL/GenBank/DDBJ whole genome shotgun (WGS) entry which is preliminary data.</text>
</comment>
<name>A0ABR7MZ28_9FIRM</name>
<feature type="transmembrane region" description="Helical" evidence="1">
    <location>
        <begin position="56"/>
        <end position="77"/>
    </location>
</feature>
<dbReference type="EMBL" id="JACRSX010000002">
    <property type="protein sequence ID" value="MBC8561646.1"/>
    <property type="molecule type" value="Genomic_DNA"/>
</dbReference>
<evidence type="ECO:0000313" key="3">
    <source>
        <dbReference type="Proteomes" id="UP000606193"/>
    </source>
</evidence>
<gene>
    <name evidence="2" type="ORF">H8704_03210</name>
</gene>
<dbReference type="RefSeq" id="WP_118678641.1">
    <property type="nucleotide sequence ID" value="NZ_JACRSX010000002.1"/>
</dbReference>
<sequence length="214" mass="24141">MSEAFINSFFLALSGGFQDAYTYNCRDEVFSNAQTGNVVLMSQHFMEGRWQEGLRYLLPLLSFAMGVFLAENVQYRFRNAKKIHWRQGILLAEIVILALVGFIPRTYNMTATILVSFACAMQVQSFRKVGGYSYASTMCIGNLRSGMAALSFYVREHRREQLRQMGYYFGVIGTFAVGAGIGGICSHLYGIHVIWISCLLLLVSFIVMSLEKLK</sequence>
<keyword evidence="1" id="KW-1133">Transmembrane helix</keyword>
<reference evidence="2 3" key="1">
    <citation type="submission" date="2020-08" db="EMBL/GenBank/DDBJ databases">
        <title>Genome public.</title>
        <authorList>
            <person name="Liu C."/>
            <person name="Sun Q."/>
        </authorList>
    </citation>
    <scope>NUCLEOTIDE SEQUENCE [LARGE SCALE GENOMIC DNA]</scope>
    <source>
        <strain evidence="2 3">NSJ-37</strain>
    </source>
</reference>
<keyword evidence="1" id="KW-0472">Membrane</keyword>
<dbReference type="InterPro" id="IPR010699">
    <property type="entry name" value="DUF1275"/>
</dbReference>